<feature type="domain" description="Plus3" evidence="4">
    <location>
        <begin position="243"/>
        <end position="382"/>
    </location>
</feature>
<evidence type="ECO:0000256" key="2">
    <source>
        <dbReference type="SAM" id="MobiDB-lite"/>
    </source>
</evidence>
<dbReference type="GO" id="GO:0003677">
    <property type="term" value="F:DNA binding"/>
    <property type="evidence" value="ECO:0007669"/>
    <property type="project" value="InterPro"/>
</dbReference>
<dbReference type="STRING" id="1890683.A0A427YW97"/>
<feature type="compositionally biased region" description="Gly residues" evidence="2">
    <location>
        <begin position="856"/>
        <end position="880"/>
    </location>
</feature>
<dbReference type="PROSITE" id="PS51360">
    <property type="entry name" value="PLUS3"/>
    <property type="match status" value="1"/>
</dbReference>
<keyword evidence="3" id="KW-1133">Transmembrane helix</keyword>
<feature type="compositionally biased region" description="Polar residues" evidence="2">
    <location>
        <begin position="920"/>
        <end position="934"/>
    </location>
</feature>
<dbReference type="OrthoDB" id="166375at2759"/>
<evidence type="ECO:0000256" key="1">
    <source>
        <dbReference type="SAM" id="Coils"/>
    </source>
</evidence>
<evidence type="ECO:0000313" key="5">
    <source>
        <dbReference type="EMBL" id="RSH95339.1"/>
    </source>
</evidence>
<feature type="compositionally biased region" description="Basic and acidic residues" evidence="2">
    <location>
        <begin position="1146"/>
        <end position="1158"/>
    </location>
</feature>
<name>A0A427YW97_9TREE</name>
<keyword evidence="3" id="KW-0472">Membrane</keyword>
<dbReference type="AlphaFoldDB" id="A0A427YW97"/>
<sequence>MSDFESELLGLAEDDPSSRKKRKDHRGQSKSKAYIDSDEGSDMEMDMDMDLESEEGEGEDVGASVSARAGTSTSRVRTAKVAAGVNPYPLEGKYIDEDDREELEGLPEIERENILAARLEEMQKFKDSQQLEAMYKMAGMGRDEDDDEEGPRAKKRKHTSVTKEASKAMKDLKNKRKAMGERAQRIAAKREKRASPTSDASDEEGEIFARDVHRRSPSYEASPPPRKASPKKKTAEGDMDGVPPNGQELNAARLSRYEIVEMMFKDGFEDVAMGAYVRLMAGDKDEMGRPKYRIHKIAEVDTSRSHGRYSIEYKGRTIMDDRALLCQYGKVKRLFRIADVSNGDFEEGEFKRFGMVNEADGVRPPKRSDLKRKHDEIKELRERPMSNEEINRQVDARKKSNPLAQGKRVIVEITQLISSRDLALRRNDHAGADDLNRQIISLGGDPATGELVTTDQAEVQRKLSDYDERIQRINENNRRKTKEAMTAAHAAAVQRKKAEEAIVRARQTNADVFPSLRANSNSPAPVIVPKAVPPPASGLRKGETPQHPDPTVRLTPPALHSFPQRLPAASPNLHILVSLSPPDNSHPPRPCSTGQATNAHHDETRTPPAESGDARRSRGGGRRGILVQHVDTNSVRPVDGIMEWRYGPVLPCPGPINSGRILNISIPTSVTAPYSYTFQLSEPSGLQFLATMYDSTGWGSGGTTDVLTVGSGSDSSCLDNNLLYDFYFSTNPQSNPSQCSSMSVTWESNVTYPVHLYGVIPHGTAFSLPIAQTSSQISYDWTVDIASGTEFVLLMSDSGQYQTGGSTGLLTVSSGNTNCMNSSSPASVTTSASSTGSGSGSSTATGASASASNVAGQGGSSGGGSSGGNSGSGSSSGGGGSKTGAIVGGVVGGVAFLLLLLILLFCCIRRRAGGSRRGSDNSTLRSYGISSGSGSEADEKRRRGPLDILAGRSSGDAEGGEQGSPTAERQVEVNGDVYQPSPFRYPSPPDTPEDGATGRPGAGTGAGVGVGVGAGVLGGAAVEKAREAQQASDVRGTGVPASTEPSRPSVESQGVESQGTTTTSGLNSSAPGSGNGSGNGNVSSGQHPPPPSAYAPTAAAASDAATVGHAPARQSSISKAGRGSVPATPTATTAGHGGRPLPDVPSQRETRYVQHEDAGEIVDLPPRYDQLRAQNPD</sequence>
<feature type="region of interest" description="Disordered" evidence="2">
    <location>
        <begin position="821"/>
        <end position="880"/>
    </location>
</feature>
<feature type="compositionally biased region" description="Acidic residues" evidence="2">
    <location>
        <begin position="36"/>
        <end position="60"/>
    </location>
</feature>
<evidence type="ECO:0000313" key="6">
    <source>
        <dbReference type="Proteomes" id="UP000279259"/>
    </source>
</evidence>
<gene>
    <name evidence="5" type="ORF">EHS25_000426</name>
</gene>
<keyword evidence="6" id="KW-1185">Reference proteome</keyword>
<feature type="region of interest" description="Disordered" evidence="2">
    <location>
        <begin position="136"/>
        <end position="248"/>
    </location>
</feature>
<dbReference type="Pfam" id="PF03126">
    <property type="entry name" value="Plus-3"/>
    <property type="match status" value="1"/>
</dbReference>
<feature type="compositionally biased region" description="Basic residues" evidence="2">
    <location>
        <begin position="19"/>
        <end position="29"/>
    </location>
</feature>
<dbReference type="Gene3D" id="3.90.70.200">
    <property type="entry name" value="Plus-3 domain"/>
    <property type="match status" value="1"/>
</dbReference>
<dbReference type="InterPro" id="IPR004343">
    <property type="entry name" value="Plus-3_dom"/>
</dbReference>
<feature type="region of interest" description="Disordered" evidence="2">
    <location>
        <begin position="1022"/>
        <end position="1177"/>
    </location>
</feature>
<evidence type="ECO:0000259" key="4">
    <source>
        <dbReference type="PROSITE" id="PS51360"/>
    </source>
</evidence>
<accession>A0A427YW97</accession>
<reference evidence="5 6" key="1">
    <citation type="submission" date="2018-11" db="EMBL/GenBank/DDBJ databases">
        <title>Genome sequence of Saitozyma podzolica DSM 27192.</title>
        <authorList>
            <person name="Aliyu H."/>
            <person name="Gorte O."/>
            <person name="Ochsenreither K."/>
        </authorList>
    </citation>
    <scope>NUCLEOTIDE SEQUENCE [LARGE SCALE GENOMIC DNA]</scope>
    <source>
        <strain evidence="5 6">DSM 27192</strain>
    </source>
</reference>
<dbReference type="EMBL" id="RSCD01000001">
    <property type="protein sequence ID" value="RSH95339.1"/>
    <property type="molecule type" value="Genomic_DNA"/>
</dbReference>
<organism evidence="5 6">
    <name type="scientific">Saitozyma podzolica</name>
    <dbReference type="NCBI Taxonomy" id="1890683"/>
    <lineage>
        <taxon>Eukaryota</taxon>
        <taxon>Fungi</taxon>
        <taxon>Dikarya</taxon>
        <taxon>Basidiomycota</taxon>
        <taxon>Agaricomycotina</taxon>
        <taxon>Tremellomycetes</taxon>
        <taxon>Tremellales</taxon>
        <taxon>Trimorphomycetaceae</taxon>
        <taxon>Saitozyma</taxon>
    </lineage>
</organism>
<feature type="compositionally biased region" description="Basic and acidic residues" evidence="2">
    <location>
        <begin position="164"/>
        <end position="184"/>
    </location>
</feature>
<feature type="compositionally biased region" description="Low complexity" evidence="2">
    <location>
        <begin position="1094"/>
        <end position="1106"/>
    </location>
</feature>
<dbReference type="Proteomes" id="UP000279259">
    <property type="component" value="Unassembled WGS sequence"/>
</dbReference>
<feature type="compositionally biased region" description="Polar residues" evidence="2">
    <location>
        <begin position="1043"/>
        <end position="1063"/>
    </location>
</feature>
<dbReference type="SUPFAM" id="SSF159042">
    <property type="entry name" value="Plus3-like"/>
    <property type="match status" value="1"/>
</dbReference>
<feature type="transmembrane region" description="Helical" evidence="3">
    <location>
        <begin position="885"/>
        <end position="908"/>
    </location>
</feature>
<feature type="region of interest" description="Disordered" evidence="2">
    <location>
        <begin position="914"/>
        <end position="1006"/>
    </location>
</feature>
<protein>
    <recommendedName>
        <fullName evidence="4">Plus3 domain-containing protein</fullName>
    </recommendedName>
</protein>
<evidence type="ECO:0000256" key="3">
    <source>
        <dbReference type="SAM" id="Phobius"/>
    </source>
</evidence>
<dbReference type="SMART" id="SM00719">
    <property type="entry name" value="Plus3"/>
    <property type="match status" value="1"/>
</dbReference>
<proteinExistence type="predicted"/>
<dbReference type="InterPro" id="IPR036128">
    <property type="entry name" value="Plus3-like_sf"/>
</dbReference>
<feature type="compositionally biased region" description="Low complexity" evidence="2">
    <location>
        <begin position="821"/>
        <end position="855"/>
    </location>
</feature>
<keyword evidence="1" id="KW-0175">Coiled coil</keyword>
<feature type="coiled-coil region" evidence="1">
    <location>
        <begin position="456"/>
        <end position="483"/>
    </location>
</feature>
<comment type="caution">
    <text evidence="5">The sequence shown here is derived from an EMBL/GenBank/DDBJ whole genome shotgun (WGS) entry which is preliminary data.</text>
</comment>
<feature type="region of interest" description="Disordered" evidence="2">
    <location>
        <begin position="515"/>
        <end position="625"/>
    </location>
</feature>
<keyword evidence="3" id="KW-0812">Transmembrane</keyword>
<feature type="region of interest" description="Disordered" evidence="2">
    <location>
        <begin position="1"/>
        <end position="78"/>
    </location>
</feature>